<keyword evidence="1" id="KW-0732">Signal</keyword>
<reference evidence="2" key="1">
    <citation type="submission" date="2021-01" db="UniProtKB">
        <authorList>
            <consortium name="EnsemblMetazoa"/>
        </authorList>
    </citation>
    <scope>IDENTIFICATION</scope>
</reference>
<dbReference type="OrthoDB" id="5960226at2759"/>
<accession>A0A7M5VB22</accession>
<feature type="chain" id="PRO_5029521465" evidence="1">
    <location>
        <begin position="21"/>
        <end position="109"/>
    </location>
</feature>
<dbReference type="AlphaFoldDB" id="A0A7M5VB22"/>
<evidence type="ECO:0000256" key="1">
    <source>
        <dbReference type="SAM" id="SignalP"/>
    </source>
</evidence>
<keyword evidence="3" id="KW-1185">Reference proteome</keyword>
<organism evidence="2 3">
    <name type="scientific">Clytia hemisphaerica</name>
    <dbReference type="NCBI Taxonomy" id="252671"/>
    <lineage>
        <taxon>Eukaryota</taxon>
        <taxon>Metazoa</taxon>
        <taxon>Cnidaria</taxon>
        <taxon>Hydrozoa</taxon>
        <taxon>Hydroidolina</taxon>
        <taxon>Leptothecata</taxon>
        <taxon>Obeliida</taxon>
        <taxon>Clytiidae</taxon>
        <taxon>Clytia</taxon>
    </lineage>
</organism>
<protein>
    <submittedName>
        <fullName evidence="2">Uncharacterized protein</fullName>
    </submittedName>
</protein>
<proteinExistence type="predicted"/>
<dbReference type="EnsemblMetazoa" id="CLYHEMT007242.3">
    <property type="protein sequence ID" value="CLYHEMP007242.3"/>
    <property type="gene ID" value="CLYHEMG007242"/>
</dbReference>
<feature type="signal peptide" evidence="1">
    <location>
        <begin position="1"/>
        <end position="20"/>
    </location>
</feature>
<evidence type="ECO:0000313" key="3">
    <source>
        <dbReference type="Proteomes" id="UP000594262"/>
    </source>
</evidence>
<dbReference type="Proteomes" id="UP000594262">
    <property type="component" value="Unplaced"/>
</dbReference>
<evidence type="ECO:0000313" key="2">
    <source>
        <dbReference type="EnsemblMetazoa" id="CLYHEMP007242.3"/>
    </source>
</evidence>
<sequence>MATLLRCLFALCVLVSLSYGRPSNNAPLSCTQQCFDRMDLCGPMDLTSLETYFDKCFKDSKKCRDQCRKAGQQPSLKAAKTFDKFEKIQQAYNSFRLRVLKIRMSSYSN</sequence>
<name>A0A7M5VB22_9CNID</name>